<evidence type="ECO:0000259" key="6">
    <source>
        <dbReference type="PROSITE" id="PS51462"/>
    </source>
</evidence>
<dbReference type="PANTHER" id="PTHR21340">
    <property type="entry name" value="DIADENOSINE 5,5-P1,P4-TETRAPHOSPHATE PYROPHOSPHOHYDROLASE MUTT"/>
    <property type="match status" value="1"/>
</dbReference>
<comment type="similarity">
    <text evidence="1">Belongs to the Nudix hydrolase family.</text>
</comment>
<gene>
    <name evidence="7" type="ORF">K9W45_00040</name>
</gene>
<dbReference type="Pfam" id="PF00293">
    <property type="entry name" value="NUDIX"/>
    <property type="match status" value="1"/>
</dbReference>
<evidence type="ECO:0000256" key="4">
    <source>
        <dbReference type="ARBA" id="ARBA00022801"/>
    </source>
</evidence>
<dbReference type="InterPro" id="IPR020084">
    <property type="entry name" value="NUDIX_hydrolase_CS"/>
</dbReference>
<dbReference type="GO" id="GO:0006167">
    <property type="term" value="P:AMP biosynthetic process"/>
    <property type="evidence" value="ECO:0007669"/>
    <property type="project" value="TreeGrafter"/>
</dbReference>
<dbReference type="EMBL" id="CP084166">
    <property type="protein sequence ID" value="UJG40862.1"/>
    <property type="molecule type" value="Genomic_DNA"/>
</dbReference>
<reference evidence="7" key="1">
    <citation type="journal article" date="2022" name="Nat. Microbiol.">
        <title>Unique mobile elements and scalable gene flow at the prokaryote-eukaryote boundary revealed by circularized Asgard archaea genomes.</title>
        <authorList>
            <person name="Wu F."/>
            <person name="Speth D.R."/>
            <person name="Philosof A."/>
            <person name="Cremiere A."/>
            <person name="Narayanan A."/>
            <person name="Barco R.A."/>
            <person name="Connon S.A."/>
            <person name="Amend J.P."/>
            <person name="Antoshechkin I.A."/>
            <person name="Orphan V.J."/>
        </authorList>
    </citation>
    <scope>NUCLEOTIDE SEQUENCE</scope>
    <source>
        <strain evidence="7">PM71</strain>
    </source>
</reference>
<dbReference type="GO" id="GO:0000166">
    <property type="term" value="F:nucleotide binding"/>
    <property type="evidence" value="ECO:0007669"/>
    <property type="project" value="UniProtKB-KW"/>
</dbReference>
<dbReference type="GO" id="GO:0004081">
    <property type="term" value="F:bis(5'-nucleosyl)-tetraphosphatase (asymmetrical) activity"/>
    <property type="evidence" value="ECO:0007669"/>
    <property type="project" value="TreeGrafter"/>
</dbReference>
<dbReference type="PROSITE" id="PS51462">
    <property type="entry name" value="NUDIX"/>
    <property type="match status" value="1"/>
</dbReference>
<dbReference type="InterPro" id="IPR020476">
    <property type="entry name" value="Nudix_hydrolase"/>
</dbReference>
<dbReference type="GO" id="GO:0006754">
    <property type="term" value="P:ATP biosynthetic process"/>
    <property type="evidence" value="ECO:0007669"/>
    <property type="project" value="TreeGrafter"/>
</dbReference>
<evidence type="ECO:0000313" key="7">
    <source>
        <dbReference type="EMBL" id="UJG40862.1"/>
    </source>
</evidence>
<proteinExistence type="inferred from homology"/>
<dbReference type="CDD" id="cd03428">
    <property type="entry name" value="NUDIX_Ap4A_Nudt2"/>
    <property type="match status" value="1"/>
</dbReference>
<evidence type="ECO:0000256" key="2">
    <source>
        <dbReference type="ARBA" id="ARBA00018911"/>
    </source>
</evidence>
<dbReference type="InterPro" id="IPR003565">
    <property type="entry name" value="Tetra_PHTase"/>
</dbReference>
<accession>A0A9Y1BLB7</accession>
<dbReference type="InterPro" id="IPR000086">
    <property type="entry name" value="NUDIX_hydrolase_dom"/>
</dbReference>
<dbReference type="InterPro" id="IPR051325">
    <property type="entry name" value="Nudix_hydrolase_domain"/>
</dbReference>
<dbReference type="PRINTS" id="PR00502">
    <property type="entry name" value="NUDIXFAMILY"/>
</dbReference>
<dbReference type="AlphaFoldDB" id="A0A9Y1BLB7"/>
<dbReference type="InterPro" id="IPR015797">
    <property type="entry name" value="NUDIX_hydrolase-like_dom_sf"/>
</dbReference>
<dbReference type="Gene3D" id="3.90.79.10">
    <property type="entry name" value="Nucleoside Triphosphate Pyrophosphohydrolase"/>
    <property type="match status" value="1"/>
</dbReference>
<evidence type="ECO:0000256" key="5">
    <source>
        <dbReference type="ARBA" id="ARBA00032644"/>
    </source>
</evidence>
<dbReference type="PROSITE" id="PS00893">
    <property type="entry name" value="NUDIX_BOX"/>
    <property type="match status" value="1"/>
</dbReference>
<feature type="domain" description="Nudix hydrolase" evidence="6">
    <location>
        <begin position="5"/>
        <end position="136"/>
    </location>
</feature>
<evidence type="ECO:0000256" key="1">
    <source>
        <dbReference type="ARBA" id="ARBA00005582"/>
    </source>
</evidence>
<dbReference type="SUPFAM" id="SSF55811">
    <property type="entry name" value="Nudix"/>
    <property type="match status" value="1"/>
</dbReference>
<keyword evidence="4" id="KW-0378">Hydrolase</keyword>
<evidence type="ECO:0000256" key="3">
    <source>
        <dbReference type="ARBA" id="ARBA00022741"/>
    </source>
</evidence>
<keyword evidence="3" id="KW-0547">Nucleotide-binding</keyword>
<sequence>MGKLDIEHSAGIVIYNSGRYLLLNYGRSWNSPDRWGLTKGHIEKGETIEQAALREAYEETGIKKIKICKGFKNKVTYYFNRGDKRIKKTVVYLIGITDVTKVHISAEHTGYYWASYEKALEMLTFENTRRVIRAAEEFLRENDLAVDLYED</sequence>
<dbReference type="Proteomes" id="UP001201020">
    <property type="component" value="Chromosome"/>
</dbReference>
<protein>
    <recommendedName>
        <fullName evidence="2">Bis(5'-nucleosyl)-tetraphosphatase [asymmetrical]</fullName>
    </recommendedName>
    <alternativeName>
        <fullName evidence="5">Diadenosine 5',5'''-P1,P4-tetraphosphate asymmetrical hydrolase</fullName>
    </alternativeName>
</protein>
<name>A0A9Y1BLB7_9ARCH</name>
<dbReference type="PANTHER" id="PTHR21340:SF0">
    <property type="entry name" value="BIS(5'-NUCLEOSYL)-TETRAPHOSPHATASE [ASYMMETRICAL]"/>
    <property type="match status" value="1"/>
</dbReference>
<organism evidence="7">
    <name type="scientific">Candidatus Heimdallarchaeum aukensis</name>
    <dbReference type="NCBI Taxonomy" id="2876573"/>
    <lineage>
        <taxon>Archaea</taxon>
        <taxon>Promethearchaeati</taxon>
        <taxon>Candidatus Heimdallarchaeota</taxon>
        <taxon>Candidatus Heimdallarchaeia (ex Rinke et al. 2021) (nom. nud.)</taxon>
        <taxon>Candidatus Heimdallarchaeales</taxon>
        <taxon>Candidatus Heimdallarchaeaceae</taxon>
        <taxon>Candidatus Heimdallarchaeum</taxon>
    </lineage>
</organism>